<dbReference type="AlphaFoldDB" id="A0A4Z0PVJ1"/>
<keyword evidence="6" id="KW-0808">Transferase</keyword>
<keyword evidence="14" id="KW-1185">Reference proteome</keyword>
<evidence type="ECO:0000256" key="7">
    <source>
        <dbReference type="ARBA" id="ARBA00022777"/>
    </source>
</evidence>
<keyword evidence="5" id="KW-0716">Sensory transduction</keyword>
<evidence type="ECO:0000259" key="11">
    <source>
        <dbReference type="PROSITE" id="PS50046"/>
    </source>
</evidence>
<dbReference type="InterPro" id="IPR013515">
    <property type="entry name" value="Phytochrome_cen-reg"/>
</dbReference>
<keyword evidence="9" id="KW-0675">Receptor</keyword>
<dbReference type="Pfam" id="PF08446">
    <property type="entry name" value="PAS_2"/>
    <property type="match status" value="1"/>
</dbReference>
<feature type="domain" description="Histidine kinase" evidence="12">
    <location>
        <begin position="751"/>
        <end position="977"/>
    </location>
</feature>
<dbReference type="EC" id="2.7.13.3" evidence="3"/>
<dbReference type="GO" id="GO:0000155">
    <property type="term" value="F:phosphorelay sensor kinase activity"/>
    <property type="evidence" value="ECO:0007669"/>
    <property type="project" value="InterPro"/>
</dbReference>
<gene>
    <name evidence="13" type="ORF">E5K00_13515</name>
</gene>
<dbReference type="InterPro" id="IPR029016">
    <property type="entry name" value="GAF-like_dom_sf"/>
</dbReference>
<name>A0A4Z0PVJ1_9BACT</name>
<evidence type="ECO:0000256" key="8">
    <source>
        <dbReference type="ARBA" id="ARBA00022991"/>
    </source>
</evidence>
<dbReference type="PANTHER" id="PTHR42878:SF15">
    <property type="entry name" value="BACTERIOPHYTOCHROME"/>
    <property type="match status" value="1"/>
</dbReference>
<evidence type="ECO:0000256" key="3">
    <source>
        <dbReference type="ARBA" id="ARBA00012438"/>
    </source>
</evidence>
<dbReference type="Pfam" id="PF02518">
    <property type="entry name" value="HATPase_c"/>
    <property type="match status" value="1"/>
</dbReference>
<dbReference type="Gene3D" id="3.30.450.270">
    <property type="match status" value="1"/>
</dbReference>
<evidence type="ECO:0000256" key="1">
    <source>
        <dbReference type="ARBA" id="ARBA00000085"/>
    </source>
</evidence>
<dbReference type="InterPro" id="IPR005467">
    <property type="entry name" value="His_kinase_dom"/>
</dbReference>
<comment type="catalytic activity">
    <reaction evidence="1">
        <text>ATP + protein L-histidine = ADP + protein N-phospho-L-histidine.</text>
        <dbReference type="EC" id="2.7.13.3"/>
    </reaction>
</comment>
<dbReference type="Pfam" id="PF01590">
    <property type="entry name" value="GAF"/>
    <property type="match status" value="1"/>
</dbReference>
<reference evidence="13 14" key="1">
    <citation type="submission" date="2019-04" db="EMBL/GenBank/DDBJ databases">
        <authorList>
            <person name="Feng G."/>
            <person name="Zhang J."/>
            <person name="Zhu H."/>
        </authorList>
    </citation>
    <scope>NUCLEOTIDE SEQUENCE [LARGE SCALE GENOMIC DNA]</scope>
    <source>
        <strain evidence="13 14">JCM 31653</strain>
    </source>
</reference>
<protein>
    <recommendedName>
        <fullName evidence="3">histidine kinase</fullName>
        <ecNumber evidence="3">2.7.13.3</ecNumber>
    </recommendedName>
</protein>
<dbReference type="SMART" id="SM00387">
    <property type="entry name" value="HATPase_c"/>
    <property type="match status" value="1"/>
</dbReference>
<dbReference type="GO" id="GO:0007234">
    <property type="term" value="P:osmosensory signaling via phosphorelay pathway"/>
    <property type="evidence" value="ECO:0007669"/>
    <property type="project" value="TreeGrafter"/>
</dbReference>
<dbReference type="SUPFAM" id="SSF55785">
    <property type="entry name" value="PYP-like sensor domain (PAS domain)"/>
    <property type="match status" value="1"/>
</dbReference>
<evidence type="ECO:0000256" key="2">
    <source>
        <dbReference type="ARBA" id="ARBA00006402"/>
    </source>
</evidence>
<dbReference type="Gene3D" id="3.30.450.40">
    <property type="match status" value="1"/>
</dbReference>
<dbReference type="GO" id="GO:0009881">
    <property type="term" value="F:photoreceptor activity"/>
    <property type="evidence" value="ECO:0007669"/>
    <property type="project" value="UniProtKB-KW"/>
</dbReference>
<evidence type="ECO:0000256" key="5">
    <source>
        <dbReference type="ARBA" id="ARBA00022606"/>
    </source>
</evidence>
<keyword evidence="8" id="KW-0157">Chromophore</keyword>
<comment type="caution">
    <text evidence="13">The sequence shown here is derived from an EMBL/GenBank/DDBJ whole genome shotgun (WGS) entry which is preliminary data.</text>
</comment>
<dbReference type="PROSITE" id="PS50046">
    <property type="entry name" value="PHYTOCHROME_2"/>
    <property type="match status" value="1"/>
</dbReference>
<proteinExistence type="inferred from homology"/>
<dbReference type="Gene3D" id="3.30.565.10">
    <property type="entry name" value="Histidine kinase-like ATPase, C-terminal domain"/>
    <property type="match status" value="1"/>
</dbReference>
<dbReference type="Gene3D" id="3.30.450.20">
    <property type="entry name" value="PAS domain"/>
    <property type="match status" value="1"/>
</dbReference>
<dbReference type="InterPro" id="IPR003018">
    <property type="entry name" value="GAF"/>
</dbReference>
<evidence type="ECO:0000256" key="10">
    <source>
        <dbReference type="SAM" id="MobiDB-lite"/>
    </source>
</evidence>
<dbReference type="InterPro" id="IPR003661">
    <property type="entry name" value="HisK_dim/P_dom"/>
</dbReference>
<dbReference type="GO" id="GO:0009584">
    <property type="term" value="P:detection of visible light"/>
    <property type="evidence" value="ECO:0007669"/>
    <property type="project" value="InterPro"/>
</dbReference>
<dbReference type="SMART" id="SM00065">
    <property type="entry name" value="GAF"/>
    <property type="match status" value="1"/>
</dbReference>
<feature type="compositionally biased region" description="Low complexity" evidence="10">
    <location>
        <begin position="80"/>
        <end position="107"/>
    </location>
</feature>
<dbReference type="EMBL" id="SRLC01000002">
    <property type="protein sequence ID" value="TGE21304.1"/>
    <property type="molecule type" value="Genomic_DNA"/>
</dbReference>
<evidence type="ECO:0000313" key="14">
    <source>
        <dbReference type="Proteomes" id="UP000297549"/>
    </source>
</evidence>
<dbReference type="SUPFAM" id="SSF55781">
    <property type="entry name" value="GAF domain-like"/>
    <property type="match status" value="2"/>
</dbReference>
<dbReference type="InterPro" id="IPR036097">
    <property type="entry name" value="HisK_dim/P_sf"/>
</dbReference>
<evidence type="ECO:0000256" key="6">
    <source>
        <dbReference type="ARBA" id="ARBA00022679"/>
    </source>
</evidence>
<dbReference type="InterPro" id="IPR035965">
    <property type="entry name" value="PAS-like_dom_sf"/>
</dbReference>
<keyword evidence="7" id="KW-0418">Kinase</keyword>
<dbReference type="InterPro" id="IPR050351">
    <property type="entry name" value="BphY/WalK/GraS-like"/>
</dbReference>
<feature type="domain" description="Phytochrome chromophore attachment site" evidence="11">
    <location>
        <begin position="361"/>
        <end position="519"/>
    </location>
</feature>
<dbReference type="Proteomes" id="UP000297549">
    <property type="component" value="Unassembled WGS sequence"/>
</dbReference>
<dbReference type="InterPro" id="IPR013654">
    <property type="entry name" value="PAS_2"/>
</dbReference>
<sequence>MNSAGQKNRCCSFIFTCLTPTVPYAAYASPSGHSATVARRNPALPRCAGTERVQPGHPGRPHHHGHYAPVSGQALRFSGALRSPPAPAAAGPRVARGAAAAGPPDSGRFGRGRHRVAVVRGPAQARHLAPTVGLDVRTGRLHAGWAGAGPAAGQRGNCGPRLLHWQWGADRPALEKLLPAAGRGHYRRQPSRNRGLGRFYLSNPARVDRETVIYSDESLLNAPVTLTNCDREPIHIPGSVQPYGFLLCLSPETRRVVHASENTLVLIGIAAEDLVGQGLDKVLDAATVAEVEALLPTLTETAKLLGARLGLVAGQPFYKIILHRHDELLWLEFEPVAETAVSAVDLPSLNLALGQMLGASSVAEFCQLAVDQVRDITGFDRVLMYKFVEDASGEVVAEAKRADLEPFMGLHYPATDIPQQARAMYLKNWLRFIPNVSYEPAKLVPVLHPKAQRPPDMTYAVLRSVSPIHLEYMRNMGVAATMTISVIQEGVLWGLITCHHMTPRLVSYELRELCLFLGKTFSALLKTKQQQDEQAYRLHIRDTQVRIFELVGQHSNFVEGLYQRMPTIRDAFSCGGSAICFEGDIITLGITPTQEQIRELIQWLKENVRDDVFYTDSYVKHNPEGLAIRGVASGFIAISLAQESGDYIIWFRPEQIQTVTWAGKTQKAEVLQDGQLKLSPRQSFEAWAQTVVNTSAPWLPMEVAAAKEIRLHLSDVRLKVFNELQTRAVSLARLNSELERSNSELDSFAYVASHDLKEPLRGIHNYSLFLLEDYADKLDSEGVGRLQTLVRLSQRMESLIESLLQLSRVGRQDLTVQETNVQELVEEIVDLLHPRFEQTGTHVTIVGALPTFRCDLVRVREVFHNLLTNAMRYSNHAEKQIRVGLAPAGVLGPKGSGSPDDFYVFYVQDDGIGIEPRHHEAIFKIFKRLHAQDKYGGGTGAGLAIARKMVEKQDGELWVDSALGQGATFYFSISKHL</sequence>
<dbReference type="InterPro" id="IPR036890">
    <property type="entry name" value="HATPase_C_sf"/>
</dbReference>
<dbReference type="OrthoDB" id="9766459at2"/>
<dbReference type="Pfam" id="PF00512">
    <property type="entry name" value="HisKA"/>
    <property type="match status" value="1"/>
</dbReference>
<dbReference type="PROSITE" id="PS50109">
    <property type="entry name" value="HIS_KIN"/>
    <property type="match status" value="1"/>
</dbReference>
<dbReference type="SMART" id="SM00388">
    <property type="entry name" value="HisKA"/>
    <property type="match status" value="1"/>
</dbReference>
<organism evidence="13 14">
    <name type="scientific">Hymenobacter aquaticus</name>
    <dbReference type="NCBI Taxonomy" id="1867101"/>
    <lineage>
        <taxon>Bacteria</taxon>
        <taxon>Pseudomonadati</taxon>
        <taxon>Bacteroidota</taxon>
        <taxon>Cytophagia</taxon>
        <taxon>Cytophagales</taxon>
        <taxon>Hymenobacteraceae</taxon>
        <taxon>Hymenobacter</taxon>
    </lineage>
</organism>
<dbReference type="InterPro" id="IPR001294">
    <property type="entry name" value="Phytochrome"/>
</dbReference>
<dbReference type="Pfam" id="PF00360">
    <property type="entry name" value="PHY"/>
    <property type="match status" value="1"/>
</dbReference>
<dbReference type="PRINTS" id="PR01033">
    <property type="entry name" value="PHYTOCHROME"/>
</dbReference>
<dbReference type="GO" id="GO:0000156">
    <property type="term" value="F:phosphorelay response regulator activity"/>
    <property type="evidence" value="ECO:0007669"/>
    <property type="project" value="TreeGrafter"/>
</dbReference>
<dbReference type="GO" id="GO:0006355">
    <property type="term" value="P:regulation of DNA-templated transcription"/>
    <property type="evidence" value="ECO:0007669"/>
    <property type="project" value="InterPro"/>
</dbReference>
<accession>A0A4Z0PVJ1</accession>
<dbReference type="SUPFAM" id="SSF55874">
    <property type="entry name" value="ATPase domain of HSP90 chaperone/DNA topoisomerase II/histidine kinase"/>
    <property type="match status" value="1"/>
</dbReference>
<dbReference type="InterPro" id="IPR003594">
    <property type="entry name" value="HATPase_dom"/>
</dbReference>
<evidence type="ECO:0000313" key="13">
    <source>
        <dbReference type="EMBL" id="TGE21304.1"/>
    </source>
</evidence>
<comment type="similarity">
    <text evidence="2">In the N-terminal section; belongs to the phytochrome family.</text>
</comment>
<dbReference type="CDD" id="cd00082">
    <property type="entry name" value="HisKA"/>
    <property type="match status" value="1"/>
</dbReference>
<dbReference type="PANTHER" id="PTHR42878">
    <property type="entry name" value="TWO-COMPONENT HISTIDINE KINASE"/>
    <property type="match status" value="1"/>
</dbReference>
<keyword evidence="4" id="KW-0600">Photoreceptor protein</keyword>
<evidence type="ECO:0000259" key="12">
    <source>
        <dbReference type="PROSITE" id="PS50109"/>
    </source>
</evidence>
<dbReference type="InterPro" id="IPR016132">
    <property type="entry name" value="Phyto_chromo_attachment"/>
</dbReference>
<evidence type="ECO:0000256" key="9">
    <source>
        <dbReference type="ARBA" id="ARBA00023170"/>
    </source>
</evidence>
<dbReference type="Gene3D" id="1.10.287.130">
    <property type="match status" value="1"/>
</dbReference>
<dbReference type="InterPro" id="IPR043150">
    <property type="entry name" value="Phytochrome_PHY_sf"/>
</dbReference>
<dbReference type="SUPFAM" id="SSF47384">
    <property type="entry name" value="Homodimeric domain of signal transducing histidine kinase"/>
    <property type="match status" value="1"/>
</dbReference>
<feature type="region of interest" description="Disordered" evidence="10">
    <location>
        <begin position="80"/>
        <end position="111"/>
    </location>
</feature>
<dbReference type="GO" id="GO:0030295">
    <property type="term" value="F:protein kinase activator activity"/>
    <property type="evidence" value="ECO:0007669"/>
    <property type="project" value="TreeGrafter"/>
</dbReference>
<evidence type="ECO:0000256" key="4">
    <source>
        <dbReference type="ARBA" id="ARBA00022543"/>
    </source>
</evidence>